<reference evidence="1 2" key="1">
    <citation type="submission" date="2024-04" db="EMBL/GenBank/DDBJ databases">
        <title>Genome assembly C_amara_ONT_v2.</title>
        <authorList>
            <person name="Yant L."/>
            <person name="Moore C."/>
            <person name="Slenker M."/>
        </authorList>
    </citation>
    <scope>NUCLEOTIDE SEQUENCE [LARGE SCALE GENOMIC DNA]</scope>
    <source>
        <tissue evidence="1">Leaf</tissue>
    </source>
</reference>
<evidence type="ECO:0000313" key="1">
    <source>
        <dbReference type="EMBL" id="KAL1221460.1"/>
    </source>
</evidence>
<protein>
    <submittedName>
        <fullName evidence="1">Uncharacterized protein</fullName>
    </submittedName>
</protein>
<gene>
    <name evidence="1" type="ORF">V5N11_035596</name>
</gene>
<accession>A0ABD1BW91</accession>
<dbReference type="AlphaFoldDB" id="A0ABD1BW91"/>
<dbReference type="EMBL" id="JBANAX010000127">
    <property type="protein sequence ID" value="KAL1221460.1"/>
    <property type="molecule type" value="Genomic_DNA"/>
</dbReference>
<comment type="caution">
    <text evidence="1">The sequence shown here is derived from an EMBL/GenBank/DDBJ whole genome shotgun (WGS) entry which is preliminary data.</text>
</comment>
<proteinExistence type="predicted"/>
<keyword evidence="2" id="KW-1185">Reference proteome</keyword>
<name>A0ABD1BW91_CARAN</name>
<organism evidence="1 2">
    <name type="scientific">Cardamine amara subsp. amara</name>
    <dbReference type="NCBI Taxonomy" id="228776"/>
    <lineage>
        <taxon>Eukaryota</taxon>
        <taxon>Viridiplantae</taxon>
        <taxon>Streptophyta</taxon>
        <taxon>Embryophyta</taxon>
        <taxon>Tracheophyta</taxon>
        <taxon>Spermatophyta</taxon>
        <taxon>Magnoliopsida</taxon>
        <taxon>eudicotyledons</taxon>
        <taxon>Gunneridae</taxon>
        <taxon>Pentapetalae</taxon>
        <taxon>rosids</taxon>
        <taxon>malvids</taxon>
        <taxon>Brassicales</taxon>
        <taxon>Brassicaceae</taxon>
        <taxon>Cardamineae</taxon>
        <taxon>Cardamine</taxon>
    </lineage>
</organism>
<sequence>MARNGVKKTLLISSLSILNKLCILLCMPILRLSKVIHTSDVINKKSKPYLHDQEELEEDEGLIEISLVRQASEEKLDSLKKHWMSKEDYYEEMMIMEIWEEIEAEDNLIEIDISIGSIV</sequence>
<evidence type="ECO:0000313" key="2">
    <source>
        <dbReference type="Proteomes" id="UP001558713"/>
    </source>
</evidence>
<dbReference type="Proteomes" id="UP001558713">
    <property type="component" value="Unassembled WGS sequence"/>
</dbReference>